<proteinExistence type="predicted"/>
<keyword evidence="1" id="KW-0472">Membrane</keyword>
<accession>A0A1H6M5A1</accession>
<protein>
    <submittedName>
        <fullName evidence="2">Uncharacterized protein</fullName>
    </submittedName>
</protein>
<evidence type="ECO:0000313" key="3">
    <source>
        <dbReference type="Proteomes" id="UP000199371"/>
    </source>
</evidence>
<feature type="transmembrane region" description="Helical" evidence="1">
    <location>
        <begin position="13"/>
        <end position="34"/>
    </location>
</feature>
<evidence type="ECO:0000313" key="2">
    <source>
        <dbReference type="EMBL" id="SEH96515.1"/>
    </source>
</evidence>
<evidence type="ECO:0000256" key="1">
    <source>
        <dbReference type="SAM" id="Phobius"/>
    </source>
</evidence>
<organism evidence="2 3">
    <name type="scientific">Rheinheimera pacifica</name>
    <dbReference type="NCBI Taxonomy" id="173990"/>
    <lineage>
        <taxon>Bacteria</taxon>
        <taxon>Pseudomonadati</taxon>
        <taxon>Pseudomonadota</taxon>
        <taxon>Gammaproteobacteria</taxon>
        <taxon>Chromatiales</taxon>
        <taxon>Chromatiaceae</taxon>
        <taxon>Rheinheimera</taxon>
    </lineage>
</organism>
<dbReference type="STRING" id="173990.SAMN05660691_02444"/>
<keyword evidence="3" id="KW-1185">Reference proteome</keyword>
<reference evidence="3" key="1">
    <citation type="submission" date="2016-10" db="EMBL/GenBank/DDBJ databases">
        <authorList>
            <person name="Varghese N."/>
            <person name="Submissions S."/>
        </authorList>
    </citation>
    <scope>NUCLEOTIDE SEQUENCE [LARGE SCALE GENOMIC DNA]</scope>
    <source>
        <strain evidence="3">DSM 17616</strain>
    </source>
</reference>
<dbReference type="AlphaFoldDB" id="A0A1H6M5A1"/>
<keyword evidence="1" id="KW-0812">Transmembrane</keyword>
<name>A0A1H6M5A1_9GAMM</name>
<sequence length="39" mass="4298">METVTFDPDQVEYILTAILTMAACISAFLGFNAWESVAK</sequence>
<dbReference type="EMBL" id="FNXF01000009">
    <property type="protein sequence ID" value="SEH96515.1"/>
    <property type="molecule type" value="Genomic_DNA"/>
</dbReference>
<keyword evidence="1" id="KW-1133">Transmembrane helix</keyword>
<dbReference type="Proteomes" id="UP000199371">
    <property type="component" value="Unassembled WGS sequence"/>
</dbReference>
<gene>
    <name evidence="2" type="ORF">SAMN05660691_02444</name>
</gene>